<comment type="subunit">
    <text evidence="1">Part of the tectonic-like complex (also named B9 complex).</text>
</comment>
<dbReference type="PANTHER" id="PTHR14611">
    <property type="entry name" value="TECTONIC FAMILY MEMBER"/>
    <property type="match status" value="1"/>
</dbReference>
<dbReference type="InterPro" id="IPR011677">
    <property type="entry name" value="TCTN1-3_dom"/>
</dbReference>
<dbReference type="eggNOG" id="ENOG502RKDI">
    <property type="taxonomic scope" value="Eukaryota"/>
</dbReference>
<organism evidence="3 4">
    <name type="scientific">Alligator mississippiensis</name>
    <name type="common">American alligator</name>
    <dbReference type="NCBI Taxonomy" id="8496"/>
    <lineage>
        <taxon>Eukaryota</taxon>
        <taxon>Metazoa</taxon>
        <taxon>Chordata</taxon>
        <taxon>Craniata</taxon>
        <taxon>Vertebrata</taxon>
        <taxon>Euteleostomi</taxon>
        <taxon>Archelosauria</taxon>
        <taxon>Archosauria</taxon>
        <taxon>Crocodylia</taxon>
        <taxon>Alligatoridae</taxon>
        <taxon>Alligatorinae</taxon>
        <taxon>Alligator</taxon>
    </lineage>
</organism>
<feature type="domain" description="Tectonic-1-3" evidence="2">
    <location>
        <begin position="90"/>
        <end position="249"/>
    </location>
</feature>
<dbReference type="Proteomes" id="UP000050525">
    <property type="component" value="Unassembled WGS sequence"/>
</dbReference>
<evidence type="ECO:0000259" key="2">
    <source>
        <dbReference type="Pfam" id="PF07773"/>
    </source>
</evidence>
<accession>A0A151MRD9</accession>
<dbReference type="GO" id="GO:0060271">
    <property type="term" value="P:cilium assembly"/>
    <property type="evidence" value="ECO:0007669"/>
    <property type="project" value="TreeGrafter"/>
</dbReference>
<dbReference type="STRING" id="8496.A0A151MRD9"/>
<gene>
    <name evidence="3" type="primary">TCTN3</name>
    <name evidence="3" type="ORF">Y1Q_0006769</name>
</gene>
<protein>
    <submittedName>
        <fullName evidence="3">Tectonic-3</fullName>
    </submittedName>
</protein>
<dbReference type="PANTHER" id="PTHR14611:SF4">
    <property type="entry name" value="TECTONIC-3"/>
    <property type="match status" value="1"/>
</dbReference>
<evidence type="ECO:0000313" key="3">
    <source>
        <dbReference type="EMBL" id="KYO27104.1"/>
    </source>
</evidence>
<dbReference type="InterPro" id="IPR040354">
    <property type="entry name" value="TCTN1-3"/>
</dbReference>
<dbReference type="GO" id="GO:0007224">
    <property type="term" value="P:smoothened signaling pathway"/>
    <property type="evidence" value="ECO:0007669"/>
    <property type="project" value="TreeGrafter"/>
</dbReference>
<sequence>MRCGLKLRLRAKTQVCVEQSLIFRNNTPYPTETVTDSSGQTRLFCVQLNDSKLNYFQQPQEVTESNFPVLLEQYGGPSFVSPSQPMPPPSAFYRVGDPIQTYFVASSVVSTLRQPVGMGASRLCVDSNPAGFLESKSTSCTRTFTNLSSSCTTDPALDAASYYRDFTVLKTPLNMTVTQSMQVKVTPLVQPEAPQMQGSTCHNIVSEVIYNIEFNGTHGIRNVSVQFKVTNISEAWGSSLQQHFTLHFWSRTPSPTLPRSGNPGYITGAPLLALQKGVPRHVTVLKGQGDGICSQSLKHTVLFGMNVRTSCKLSISQGMEDGNCSYLQDQLYQALQEVSSPQGLAITGNADPAQPGDWTDILTKNCSMQAGVCASCCVVPVSLEIQVLWAKVGLLSNPQAQVLGARYSYQCRSLQSFNVSVVPLTTLVTFIDLTEWPEHPRGQPTPYWKLPFDFFFPFKVALSRGVACHGGLPGALVVSLAVWSIVSF</sequence>
<proteinExistence type="predicted"/>
<dbReference type="AlphaFoldDB" id="A0A151MRD9"/>
<keyword evidence="4" id="KW-1185">Reference proteome</keyword>
<evidence type="ECO:0000256" key="1">
    <source>
        <dbReference type="ARBA" id="ARBA00011495"/>
    </source>
</evidence>
<reference evidence="3 4" key="1">
    <citation type="journal article" date="2012" name="Genome Biol.">
        <title>Sequencing three crocodilian genomes to illuminate the evolution of archosaurs and amniotes.</title>
        <authorList>
            <person name="St John J.A."/>
            <person name="Braun E.L."/>
            <person name="Isberg S.R."/>
            <person name="Miles L.G."/>
            <person name="Chong A.Y."/>
            <person name="Gongora J."/>
            <person name="Dalzell P."/>
            <person name="Moran C."/>
            <person name="Bed'hom B."/>
            <person name="Abzhanov A."/>
            <person name="Burgess S.C."/>
            <person name="Cooksey A.M."/>
            <person name="Castoe T.A."/>
            <person name="Crawford N.G."/>
            <person name="Densmore L.D."/>
            <person name="Drew J.C."/>
            <person name="Edwards S.V."/>
            <person name="Faircloth B.C."/>
            <person name="Fujita M.K."/>
            <person name="Greenwold M.J."/>
            <person name="Hoffmann F.G."/>
            <person name="Howard J.M."/>
            <person name="Iguchi T."/>
            <person name="Janes D.E."/>
            <person name="Khan S.Y."/>
            <person name="Kohno S."/>
            <person name="de Koning A.J."/>
            <person name="Lance S.L."/>
            <person name="McCarthy F.M."/>
            <person name="McCormack J.E."/>
            <person name="Merchant M.E."/>
            <person name="Peterson D.G."/>
            <person name="Pollock D.D."/>
            <person name="Pourmand N."/>
            <person name="Raney B.J."/>
            <person name="Roessler K.A."/>
            <person name="Sanford J.R."/>
            <person name="Sawyer R.H."/>
            <person name="Schmidt C.J."/>
            <person name="Triplett E.W."/>
            <person name="Tuberville T.D."/>
            <person name="Venegas-Anaya M."/>
            <person name="Howard J.T."/>
            <person name="Jarvis E.D."/>
            <person name="Guillette L.J.Jr."/>
            <person name="Glenn T.C."/>
            <person name="Green R.E."/>
            <person name="Ray D.A."/>
        </authorList>
    </citation>
    <scope>NUCLEOTIDE SEQUENCE [LARGE SCALE GENOMIC DNA]</scope>
    <source>
        <strain evidence="3">KSC_2009_1</strain>
    </source>
</reference>
<dbReference type="Pfam" id="PF07773">
    <property type="entry name" value="TCTN_DUF1619"/>
    <property type="match status" value="2"/>
</dbReference>
<comment type="caution">
    <text evidence="3">The sequence shown here is derived from an EMBL/GenBank/DDBJ whole genome shotgun (WGS) entry which is preliminary data.</text>
</comment>
<evidence type="ECO:0000313" key="4">
    <source>
        <dbReference type="Proteomes" id="UP000050525"/>
    </source>
</evidence>
<dbReference type="EMBL" id="AKHW03005362">
    <property type="protein sequence ID" value="KYO27104.1"/>
    <property type="molecule type" value="Genomic_DNA"/>
</dbReference>
<name>A0A151MRD9_ALLMI</name>
<feature type="domain" description="Tectonic-1-3" evidence="2">
    <location>
        <begin position="260"/>
        <end position="432"/>
    </location>
</feature>